<organism evidence="8 14">
    <name type="scientific">Lacticaseibacillus paracasei</name>
    <name type="common">Lactobacillus paracasei</name>
    <dbReference type="NCBI Taxonomy" id="1597"/>
    <lineage>
        <taxon>Bacteria</taxon>
        <taxon>Bacillati</taxon>
        <taxon>Bacillota</taxon>
        <taxon>Bacilli</taxon>
        <taxon>Lactobacillales</taxon>
        <taxon>Lactobacillaceae</taxon>
        <taxon>Lacticaseibacillus</taxon>
    </lineage>
</organism>
<dbReference type="CDD" id="cd03768">
    <property type="entry name" value="SR_ResInv"/>
    <property type="match status" value="1"/>
</dbReference>
<sequence length="194" mass="22395">MRYGYARVSTEGQRLESQIEELRRAGVDEIYQEKYTGTTTGRPVFKQLLSKLQFGDILVVTKLDRFARNTREALDVMQTLFDHHVGIHILNVGLIDETPTGKLIFTVFSAFAQFERDLIISRTQEGKKYARAHNPNYHEGRKKLYSDQQIRKAFDAHMHGKTYQQISKETGISTATLKRRIRDLSTEHCSVAEM</sequence>
<dbReference type="Gene3D" id="3.40.50.1390">
    <property type="entry name" value="Resolvase, N-terminal catalytic domain"/>
    <property type="match status" value="1"/>
</dbReference>
<keyword evidence="3" id="KW-0238">DNA-binding</keyword>
<dbReference type="OrthoDB" id="9797501at2"/>
<reference evidence="11 13" key="2">
    <citation type="submission" date="2020-03" db="EMBL/GenBank/DDBJ databases">
        <title>Complete genome sequence of Lactobacillus paracasei strain NFFJ04, isolated from animal feed.</title>
        <authorList>
            <person name="Jung J.Y."/>
        </authorList>
    </citation>
    <scope>NUCLEOTIDE SEQUENCE [LARGE SCALE GENOMIC DNA]</scope>
    <source>
        <strain evidence="11 13">NFFJ04</strain>
    </source>
</reference>
<dbReference type="EMBL" id="LGIY01000012">
    <property type="protein sequence ID" value="POE42892.1"/>
    <property type="molecule type" value="Genomic_DNA"/>
</dbReference>
<dbReference type="OMA" id="HTVAEIC"/>
<reference evidence="9" key="4">
    <citation type="submission" date="2023-06" db="EMBL/GenBank/DDBJ databases">
        <title>Draft Genome Sequences of lactic acid bacteria strains isolated from fermented milk products.</title>
        <authorList>
            <person name="Elcheninov A.G."/>
            <person name="Klyukina A."/>
            <person name="Zayulina K.S."/>
            <person name="Gavirova L.A."/>
            <person name="Shcherbakova P.A."/>
            <person name="Shestakov A.I."/>
            <person name="Kublanov I.V."/>
            <person name="Kochetkova T.V."/>
        </authorList>
    </citation>
    <scope>NUCLEOTIDE SEQUENCE</scope>
    <source>
        <strain evidence="9">TOM.1374</strain>
    </source>
</reference>
<dbReference type="GO" id="GO:0000150">
    <property type="term" value="F:DNA strand exchange activity"/>
    <property type="evidence" value="ECO:0007669"/>
    <property type="project" value="InterPro"/>
</dbReference>
<dbReference type="InterPro" id="IPR050639">
    <property type="entry name" value="SSR_resolvase"/>
</dbReference>
<evidence type="ECO:0000313" key="13">
    <source>
        <dbReference type="Proteomes" id="UP000593972"/>
    </source>
</evidence>
<evidence type="ECO:0000313" key="11">
    <source>
        <dbReference type="EMBL" id="QOP54497.1"/>
    </source>
</evidence>
<evidence type="ECO:0000256" key="3">
    <source>
        <dbReference type="ARBA" id="ARBA00023125"/>
    </source>
</evidence>
<dbReference type="EMBL" id="JAQLSF010000001">
    <property type="protein sequence ID" value="MDB1563251.1"/>
    <property type="molecule type" value="Genomic_DNA"/>
</dbReference>
<dbReference type="PROSITE" id="PS51736">
    <property type="entry name" value="RECOMBINASES_3"/>
    <property type="match status" value="1"/>
</dbReference>
<evidence type="ECO:0000313" key="9">
    <source>
        <dbReference type="EMBL" id="MDM7453814.1"/>
    </source>
</evidence>
<dbReference type="InterPro" id="IPR036162">
    <property type="entry name" value="Resolvase-like_N_sf"/>
</dbReference>
<dbReference type="SUPFAM" id="SSF46689">
    <property type="entry name" value="Homeodomain-like"/>
    <property type="match status" value="1"/>
</dbReference>
<dbReference type="RefSeq" id="WP_003573651.1">
    <property type="nucleotide sequence ID" value="NC_014334.2"/>
</dbReference>
<dbReference type="Proteomes" id="UP000593972">
    <property type="component" value="Chromosome"/>
</dbReference>
<comment type="similarity">
    <text evidence="1">Belongs to the site-specific recombinase resolvase family.</text>
</comment>
<accession>A0A1V0Q5W9</accession>
<dbReference type="PANTHER" id="PTHR30461">
    <property type="entry name" value="DNA-INVERTASE FROM LAMBDOID PROPHAGE"/>
    <property type="match status" value="1"/>
</dbReference>
<dbReference type="PANTHER" id="PTHR30461:SF26">
    <property type="entry name" value="RESOLVASE HOMOLOG YNEB"/>
    <property type="match status" value="1"/>
</dbReference>
<evidence type="ECO:0000313" key="8">
    <source>
        <dbReference type="EMBL" id="MDB1563251.1"/>
    </source>
</evidence>
<protein>
    <submittedName>
        <fullName evidence="8">Recombinase family protein</fullName>
    </submittedName>
    <submittedName>
        <fullName evidence="10">Resolvase</fullName>
    </submittedName>
</protein>
<dbReference type="EMBL" id="CP050500">
    <property type="protein sequence ID" value="QOP54497.1"/>
    <property type="molecule type" value="Genomic_DNA"/>
</dbReference>
<dbReference type="InterPro" id="IPR006119">
    <property type="entry name" value="Resolv_N"/>
</dbReference>
<accession>K6QGU6</accession>
<dbReference type="InterPro" id="IPR009057">
    <property type="entry name" value="Homeodomain-like_sf"/>
</dbReference>
<dbReference type="SMART" id="SM00857">
    <property type="entry name" value="Resolvase"/>
    <property type="match status" value="1"/>
</dbReference>
<dbReference type="KEGG" id="lcl:LOCK919_0545"/>
<evidence type="ECO:0000256" key="6">
    <source>
        <dbReference type="PROSITE-ProRule" id="PRU10137"/>
    </source>
</evidence>
<evidence type="ECO:0000313" key="10">
    <source>
        <dbReference type="EMBL" id="POE42892.1"/>
    </source>
</evidence>
<dbReference type="KEGG" id="lcz:LCAZH_0483"/>
<evidence type="ECO:0000313" key="14">
    <source>
        <dbReference type="Proteomes" id="UP001212327"/>
    </source>
</evidence>
<dbReference type="Proteomes" id="UP001212327">
    <property type="component" value="Unassembled WGS sequence"/>
</dbReference>
<feature type="domain" description="Resolvase/invertase-type recombinase catalytic" evidence="7">
    <location>
        <begin position="1"/>
        <end position="134"/>
    </location>
</feature>
<dbReference type="SUPFAM" id="SSF53041">
    <property type="entry name" value="Resolvase-like"/>
    <property type="match status" value="1"/>
</dbReference>
<reference evidence="8 14" key="3">
    <citation type="submission" date="2023-01" db="EMBL/GenBank/DDBJ databases">
        <title>Complete genome sequence of Lacticaseibacillus paracasei SRCM217440 isolated from Makgeolli.</title>
        <authorList>
            <person name="Yang H.-G."/>
            <person name="Jeong S.-J."/>
            <person name="Ha G.-S."/>
            <person name="Yang H.-J."/>
            <person name="Jeong D.-Y."/>
        </authorList>
    </citation>
    <scope>NUCLEOTIDE SEQUENCE [LARGE SCALE GENOMIC DNA]</scope>
    <source>
        <strain evidence="8 14">SRCM217440</strain>
    </source>
</reference>
<dbReference type="Proteomes" id="UP001231451">
    <property type="component" value="Unassembled WGS sequence"/>
</dbReference>
<dbReference type="PROSITE" id="PS00397">
    <property type="entry name" value="RECOMBINASES_1"/>
    <property type="match status" value="1"/>
</dbReference>
<accession>A0A0E2MAW6</accession>
<dbReference type="Pfam" id="PF00239">
    <property type="entry name" value="Resolvase"/>
    <property type="match status" value="1"/>
</dbReference>
<evidence type="ECO:0000313" key="12">
    <source>
        <dbReference type="Proteomes" id="UP000237433"/>
    </source>
</evidence>
<proteinExistence type="inferred from homology"/>
<dbReference type="Proteomes" id="UP000237433">
    <property type="component" value="Unassembled WGS sequence"/>
</dbReference>
<name>A0A1V0Q5W9_LACPA</name>
<dbReference type="Gene3D" id="1.10.10.60">
    <property type="entry name" value="Homeodomain-like"/>
    <property type="match status" value="1"/>
</dbReference>
<reference evidence="10 12" key="1">
    <citation type="journal article" date="2015" name="J. Am. Soc. Brew. Chem.">
        <title>Dissolved carbon dioxide selects for lactic acid bacteria able to grow in and spoil packaged beer.</title>
        <authorList>
            <person name="Bergsveinson J."/>
            <person name="Redekop A."/>
            <person name="Zoerb S."/>
            <person name="Ziola B."/>
        </authorList>
    </citation>
    <scope>NUCLEOTIDE SEQUENCE [LARGE SCALE GENOMIC DNA]</scope>
    <source>
        <strain evidence="10 12">CCC B1205</strain>
    </source>
</reference>
<dbReference type="InterPro" id="IPR006118">
    <property type="entry name" value="Recombinase_CS"/>
</dbReference>
<gene>
    <name evidence="10" type="ORF">ACX51_08470</name>
    <name evidence="11" type="ORF">HCJ88_01075</name>
    <name evidence="8" type="ORF">PGA78_00400</name>
    <name evidence="9" type="ORF">QUF16_05525</name>
</gene>
<evidence type="ECO:0000256" key="4">
    <source>
        <dbReference type="ARBA" id="ARBA00023172"/>
    </source>
</evidence>
<dbReference type="EMBL" id="JAUCBG010000004">
    <property type="protein sequence ID" value="MDM7453814.1"/>
    <property type="molecule type" value="Genomic_DNA"/>
</dbReference>
<evidence type="ECO:0000256" key="5">
    <source>
        <dbReference type="PIRSR" id="PIRSR606118-50"/>
    </source>
</evidence>
<evidence type="ECO:0000259" key="7">
    <source>
        <dbReference type="PROSITE" id="PS51736"/>
    </source>
</evidence>
<accession>S4ZJK0</accession>
<dbReference type="GO" id="GO:0015074">
    <property type="term" value="P:DNA integration"/>
    <property type="evidence" value="ECO:0007669"/>
    <property type="project" value="UniProtKB-KW"/>
</dbReference>
<evidence type="ECO:0000256" key="1">
    <source>
        <dbReference type="ARBA" id="ARBA00009913"/>
    </source>
</evidence>
<dbReference type="GO" id="GO:0003677">
    <property type="term" value="F:DNA binding"/>
    <property type="evidence" value="ECO:0007669"/>
    <property type="project" value="UniProtKB-KW"/>
</dbReference>
<dbReference type="AlphaFoldDB" id="A0A1V0Q5W9"/>
<dbReference type="GeneID" id="57089200"/>
<keyword evidence="2" id="KW-0229">DNA integration</keyword>
<feature type="active site" description="O-(5'-phospho-DNA)-serine intermediate" evidence="5 6">
    <location>
        <position position="9"/>
    </location>
</feature>
<keyword evidence="4" id="KW-0233">DNA recombination</keyword>
<evidence type="ECO:0000256" key="2">
    <source>
        <dbReference type="ARBA" id="ARBA00022908"/>
    </source>
</evidence>